<dbReference type="AlphaFoldDB" id="A0A832MMR0"/>
<dbReference type="SUPFAM" id="SSF52402">
    <property type="entry name" value="Adenine nucleotide alpha hydrolases-like"/>
    <property type="match status" value="1"/>
</dbReference>
<dbReference type="Pfam" id="PF00582">
    <property type="entry name" value="Usp"/>
    <property type="match status" value="1"/>
</dbReference>
<gene>
    <name evidence="3" type="ORF">ENR23_07255</name>
</gene>
<protein>
    <submittedName>
        <fullName evidence="3">Universal stress protein</fullName>
    </submittedName>
</protein>
<accession>A0A832MMR0</accession>
<name>A0A832MMR0_UNCEI</name>
<organism evidence="3">
    <name type="scientific">Eiseniibacteriota bacterium</name>
    <dbReference type="NCBI Taxonomy" id="2212470"/>
    <lineage>
        <taxon>Bacteria</taxon>
        <taxon>Candidatus Eiseniibacteriota</taxon>
    </lineage>
</organism>
<proteinExistence type="inferred from homology"/>
<comment type="caution">
    <text evidence="3">The sequence shown here is derived from an EMBL/GenBank/DDBJ whole genome shotgun (WGS) entry which is preliminary data.</text>
</comment>
<reference evidence="3" key="1">
    <citation type="journal article" date="2020" name="mSystems">
        <title>Genome- and Community-Level Interaction Insights into Carbon Utilization and Element Cycling Functions of Hydrothermarchaeota in Hydrothermal Sediment.</title>
        <authorList>
            <person name="Zhou Z."/>
            <person name="Liu Y."/>
            <person name="Xu W."/>
            <person name="Pan J."/>
            <person name="Luo Z.H."/>
            <person name="Li M."/>
        </authorList>
    </citation>
    <scope>NUCLEOTIDE SEQUENCE [LARGE SCALE GENOMIC DNA]</scope>
    <source>
        <strain evidence="3">SpSt-381</strain>
    </source>
</reference>
<dbReference type="CDD" id="cd23659">
    <property type="entry name" value="USP_At3g01520-like"/>
    <property type="match status" value="1"/>
</dbReference>
<evidence type="ECO:0000259" key="2">
    <source>
        <dbReference type="Pfam" id="PF00582"/>
    </source>
</evidence>
<dbReference type="PRINTS" id="PR01438">
    <property type="entry name" value="UNVRSLSTRESS"/>
</dbReference>
<dbReference type="InterPro" id="IPR006016">
    <property type="entry name" value="UspA"/>
</dbReference>
<dbReference type="Gene3D" id="3.40.50.620">
    <property type="entry name" value="HUPs"/>
    <property type="match status" value="1"/>
</dbReference>
<dbReference type="EMBL" id="DSQF01000014">
    <property type="protein sequence ID" value="HGZ43208.1"/>
    <property type="molecule type" value="Genomic_DNA"/>
</dbReference>
<sequence>MRYAPSGRRSGRGGDMRILLGIDDSPHSHAALEWVRKSAWPPGTTVLVLSVARPMVSAYAEVYAPAAPYLDEAWKDQLRFHEEITANAERELRAAGVETVAKVMQGDPRAVLVDAARSEHADLIIVGSHGRTGLAKLVMGSVASYVVAHAPCSVLVVKLPGHRG</sequence>
<evidence type="ECO:0000256" key="1">
    <source>
        <dbReference type="ARBA" id="ARBA00008791"/>
    </source>
</evidence>
<comment type="similarity">
    <text evidence="1">Belongs to the universal stress protein A family.</text>
</comment>
<evidence type="ECO:0000313" key="3">
    <source>
        <dbReference type="EMBL" id="HGZ43208.1"/>
    </source>
</evidence>
<dbReference type="InterPro" id="IPR014729">
    <property type="entry name" value="Rossmann-like_a/b/a_fold"/>
</dbReference>
<dbReference type="PANTHER" id="PTHR31964">
    <property type="entry name" value="ADENINE NUCLEOTIDE ALPHA HYDROLASES-LIKE SUPERFAMILY PROTEIN"/>
    <property type="match status" value="1"/>
</dbReference>
<feature type="domain" description="UspA" evidence="2">
    <location>
        <begin position="17"/>
        <end position="158"/>
    </location>
</feature>
<dbReference type="InterPro" id="IPR006015">
    <property type="entry name" value="Universal_stress_UspA"/>
</dbReference>
<dbReference type="PANTHER" id="PTHR31964:SF113">
    <property type="entry name" value="USPA DOMAIN-CONTAINING PROTEIN"/>
    <property type="match status" value="1"/>
</dbReference>